<evidence type="ECO:0000313" key="2">
    <source>
        <dbReference type="Proteomes" id="UP000789833"/>
    </source>
</evidence>
<protein>
    <recommendedName>
        <fullName evidence="3">Lipoprotein</fullName>
    </recommendedName>
</protein>
<dbReference type="EMBL" id="CAKJTJ010000015">
    <property type="protein sequence ID" value="CAG9621999.1"/>
    <property type="molecule type" value="Genomic_DNA"/>
</dbReference>
<name>A0ABM8YPU3_9BACI</name>
<accession>A0ABM8YPU3</accession>
<dbReference type="Pfam" id="PF13798">
    <property type="entry name" value="PCYCGC"/>
    <property type="match status" value="1"/>
</dbReference>
<dbReference type="Proteomes" id="UP000789833">
    <property type="component" value="Unassembled WGS sequence"/>
</dbReference>
<comment type="caution">
    <text evidence="1">The sequence shown here is derived from an EMBL/GenBank/DDBJ whole genome shotgun (WGS) entry which is preliminary data.</text>
</comment>
<sequence>MKKLVIGLACSVLISTGCSNSLSNNNHANHTEKETPKHEKPAFFQGDIREETSSIEHLPDFLQDKPEEIQVIYISAAKHEELLSHIPCYCGCGTSAGHRSSYDCFVHEKKDNGSIVWDDHGTKCGVCLEIAATSVLEYSNGTSIKKIRDLIDESYKEGFSIPTPTPVPEES</sequence>
<gene>
    <name evidence="1" type="ORF">BACCIP111883_02790</name>
</gene>
<dbReference type="PROSITE" id="PS51257">
    <property type="entry name" value="PROKAR_LIPOPROTEIN"/>
    <property type="match status" value="1"/>
</dbReference>
<organism evidence="1 2">
    <name type="scientific">Sutcliffiella rhizosphaerae</name>
    <dbReference type="NCBI Taxonomy" id="2880967"/>
    <lineage>
        <taxon>Bacteria</taxon>
        <taxon>Bacillati</taxon>
        <taxon>Bacillota</taxon>
        <taxon>Bacilli</taxon>
        <taxon>Bacillales</taxon>
        <taxon>Bacillaceae</taxon>
        <taxon>Sutcliffiella</taxon>
    </lineage>
</organism>
<dbReference type="InterPro" id="IPR025673">
    <property type="entry name" value="PCYCGC"/>
</dbReference>
<evidence type="ECO:0008006" key="3">
    <source>
        <dbReference type="Google" id="ProtNLM"/>
    </source>
</evidence>
<keyword evidence="2" id="KW-1185">Reference proteome</keyword>
<reference evidence="1 2" key="1">
    <citation type="submission" date="2021-10" db="EMBL/GenBank/DDBJ databases">
        <authorList>
            <person name="Criscuolo A."/>
        </authorList>
    </citation>
    <scope>NUCLEOTIDE SEQUENCE [LARGE SCALE GENOMIC DNA]</scope>
    <source>
        <strain evidence="2">CIP 111883</strain>
    </source>
</reference>
<dbReference type="RefSeq" id="WP_230502076.1">
    <property type="nucleotide sequence ID" value="NZ_CAKJTJ010000015.1"/>
</dbReference>
<proteinExistence type="predicted"/>
<evidence type="ECO:0000313" key="1">
    <source>
        <dbReference type="EMBL" id="CAG9621999.1"/>
    </source>
</evidence>